<dbReference type="PATRIC" id="fig|889306.3.peg.3128"/>
<dbReference type="InterPro" id="IPR036279">
    <property type="entry name" value="5-3_exonuclease_C_sf"/>
</dbReference>
<dbReference type="GO" id="GO:0003677">
    <property type="term" value="F:DNA binding"/>
    <property type="evidence" value="ECO:0007669"/>
    <property type="project" value="UniProtKB-KW"/>
</dbReference>
<dbReference type="SMART" id="SM00279">
    <property type="entry name" value="HhH2"/>
    <property type="match status" value="1"/>
</dbReference>
<dbReference type="Pfam" id="PF01367">
    <property type="entry name" value="5_3_exonuc"/>
    <property type="match status" value="1"/>
</dbReference>
<proteinExistence type="predicted"/>
<keyword evidence="2" id="KW-0378">Hydrolase</keyword>
<evidence type="ECO:0000313" key="7">
    <source>
        <dbReference type="EMBL" id="KIL44152.1"/>
    </source>
</evidence>
<dbReference type="AlphaFoldDB" id="A0A0C2V567"/>
<dbReference type="GO" id="GO:0016779">
    <property type="term" value="F:nucleotidyltransferase activity"/>
    <property type="evidence" value="ECO:0007669"/>
    <property type="project" value="UniProtKB-KW"/>
</dbReference>
<gene>
    <name evidence="7" type="ORF">KP78_31160</name>
</gene>
<dbReference type="InterPro" id="IPR038969">
    <property type="entry name" value="FEN"/>
</dbReference>
<dbReference type="GO" id="GO:0017108">
    <property type="term" value="F:5'-flap endonuclease activity"/>
    <property type="evidence" value="ECO:0007669"/>
    <property type="project" value="InterPro"/>
</dbReference>
<evidence type="ECO:0000259" key="6">
    <source>
        <dbReference type="SMART" id="SM00475"/>
    </source>
</evidence>
<evidence type="ECO:0000256" key="1">
    <source>
        <dbReference type="ARBA" id="ARBA00022722"/>
    </source>
</evidence>
<keyword evidence="7" id="KW-0269">Exonuclease</keyword>
<comment type="function">
    <text evidence="4">5'-3' exonuclease acting preferentially on double-stranded DNA.</text>
</comment>
<dbReference type="Proteomes" id="UP000031938">
    <property type="component" value="Unassembled WGS sequence"/>
</dbReference>
<dbReference type="GO" id="GO:0008409">
    <property type="term" value="F:5'-3' exonuclease activity"/>
    <property type="evidence" value="ECO:0007669"/>
    <property type="project" value="InterPro"/>
</dbReference>
<dbReference type="OrthoDB" id="9806424at2"/>
<evidence type="ECO:0000313" key="8">
    <source>
        <dbReference type="Proteomes" id="UP000031938"/>
    </source>
</evidence>
<dbReference type="SUPFAM" id="SSF88723">
    <property type="entry name" value="PIN domain-like"/>
    <property type="match status" value="1"/>
</dbReference>
<evidence type="ECO:0000256" key="2">
    <source>
        <dbReference type="ARBA" id="ARBA00022801"/>
    </source>
</evidence>
<dbReference type="Gene3D" id="3.40.50.1010">
    <property type="entry name" value="5'-nuclease"/>
    <property type="match status" value="1"/>
</dbReference>
<dbReference type="InterPro" id="IPR002421">
    <property type="entry name" value="5-3_exonuclease"/>
</dbReference>
<dbReference type="PANTHER" id="PTHR42646:SF2">
    <property type="entry name" value="5'-3' EXONUCLEASE FAMILY PROTEIN"/>
    <property type="match status" value="1"/>
</dbReference>
<dbReference type="SUPFAM" id="SSF47807">
    <property type="entry name" value="5' to 3' exonuclease, C-terminal subdomain"/>
    <property type="match status" value="1"/>
</dbReference>
<keyword evidence="3" id="KW-0238">DNA-binding</keyword>
<evidence type="ECO:0000256" key="4">
    <source>
        <dbReference type="ARBA" id="ARBA00049957"/>
    </source>
</evidence>
<dbReference type="SMART" id="SM00475">
    <property type="entry name" value="53EXOc"/>
    <property type="match status" value="1"/>
</dbReference>
<dbReference type="PANTHER" id="PTHR42646">
    <property type="entry name" value="FLAP ENDONUCLEASE XNI"/>
    <property type="match status" value="1"/>
</dbReference>
<dbReference type="CDD" id="cd09898">
    <property type="entry name" value="H3TH_53EXO"/>
    <property type="match status" value="1"/>
</dbReference>
<dbReference type="EMBL" id="JXRP01000019">
    <property type="protein sequence ID" value="KIL44152.1"/>
    <property type="molecule type" value="Genomic_DNA"/>
</dbReference>
<name>A0A0C2V567_9BACL</name>
<organism evidence="7 8">
    <name type="scientific">Jeotgalibacillus soli</name>
    <dbReference type="NCBI Taxonomy" id="889306"/>
    <lineage>
        <taxon>Bacteria</taxon>
        <taxon>Bacillati</taxon>
        <taxon>Bacillota</taxon>
        <taxon>Bacilli</taxon>
        <taxon>Bacillales</taxon>
        <taxon>Caryophanaceae</taxon>
        <taxon>Jeotgalibacillus</taxon>
    </lineage>
</organism>
<dbReference type="FunFam" id="1.10.150.20:FF:000003">
    <property type="entry name" value="DNA polymerase I"/>
    <property type="match status" value="1"/>
</dbReference>
<dbReference type="RefSeq" id="WP_041090063.1">
    <property type="nucleotide sequence ID" value="NZ_JXRP01000019.1"/>
</dbReference>
<dbReference type="InterPro" id="IPR029060">
    <property type="entry name" value="PIN-like_dom_sf"/>
</dbReference>
<dbReference type="GO" id="GO:0033567">
    <property type="term" value="P:DNA replication, Okazaki fragment processing"/>
    <property type="evidence" value="ECO:0007669"/>
    <property type="project" value="InterPro"/>
</dbReference>
<evidence type="ECO:0000256" key="3">
    <source>
        <dbReference type="ARBA" id="ARBA00023125"/>
    </source>
</evidence>
<dbReference type="Gene3D" id="1.10.150.20">
    <property type="entry name" value="5' to 3' exonuclease, C-terminal subdomain"/>
    <property type="match status" value="1"/>
</dbReference>
<dbReference type="InterPro" id="IPR020045">
    <property type="entry name" value="DNA_polI_H3TH"/>
</dbReference>
<evidence type="ECO:0000256" key="5">
    <source>
        <dbReference type="ARBA" id="ARBA00050026"/>
    </source>
</evidence>
<reference evidence="7 8" key="1">
    <citation type="submission" date="2015-01" db="EMBL/GenBank/DDBJ databases">
        <title>Genome sequencing of Jeotgalibacillus soli.</title>
        <authorList>
            <person name="Goh K.M."/>
            <person name="Chan K.-G."/>
            <person name="Yaakop A.S."/>
            <person name="Ee R."/>
            <person name="Gan H.M."/>
            <person name="Chan C.S."/>
        </authorList>
    </citation>
    <scope>NUCLEOTIDE SEQUENCE [LARGE SCALE GENOMIC DNA]</scope>
    <source>
        <strain evidence="7 8">P9</strain>
    </source>
</reference>
<sequence length="299" mass="33567">MQKEKHILLIDGMALLFRSYFATAITGQFMVNSNGIPTNAIQGFLRHALTAINQIQPTHVAVCWDMGQKTFRNDLYNGYKANRQQPPVELIPQFDLVKEIAEKFSFVNIGLSGYEADDCIGTIAKSVHDSSKVTIVSGDKDLLQLLDDDIEIWLIKKGYGTYERFDRFRFMEEYEITPAQFIDVKALMGDPSDGFPGVKGIGEKTAFKLIREYSTIEGIIQNINKLTPSLAKKIEQDMEMLHLSRNLAAIHCEVPLEGLTTFGEWNGVPSFASAAIDEYELRAVKRFLSDRLDAAGDSK</sequence>
<accession>A0A0C2V567</accession>
<feature type="domain" description="5'-3' exonuclease" evidence="6">
    <location>
        <begin position="5"/>
        <end position="265"/>
    </location>
</feature>
<keyword evidence="7" id="KW-0548">Nucleotidyltransferase</keyword>
<keyword evidence="8" id="KW-1185">Reference proteome</keyword>
<keyword evidence="1" id="KW-0540">Nuclease</keyword>
<dbReference type="InterPro" id="IPR008918">
    <property type="entry name" value="HhH2"/>
</dbReference>
<dbReference type="STRING" id="889306.KP78_31160"/>
<protein>
    <recommendedName>
        <fullName evidence="5">5'-3' exonuclease</fullName>
    </recommendedName>
</protein>
<dbReference type="CDD" id="cd09859">
    <property type="entry name" value="PIN_53EXO"/>
    <property type="match status" value="1"/>
</dbReference>
<comment type="caution">
    <text evidence="7">The sequence shown here is derived from an EMBL/GenBank/DDBJ whole genome shotgun (WGS) entry which is preliminary data.</text>
</comment>
<dbReference type="Pfam" id="PF02739">
    <property type="entry name" value="5_3_exonuc_N"/>
    <property type="match status" value="1"/>
</dbReference>
<keyword evidence="7" id="KW-0808">Transferase</keyword>
<dbReference type="InterPro" id="IPR020046">
    <property type="entry name" value="5-3_exonucl_a-hlix_arch_N"/>
</dbReference>